<dbReference type="InterPro" id="IPR015590">
    <property type="entry name" value="Aldehyde_DH_dom"/>
</dbReference>
<dbReference type="InterPro" id="IPR029510">
    <property type="entry name" value="Ald_DH_CS_GLU"/>
</dbReference>
<dbReference type="KEGG" id="cvn:111134997"/>
<evidence type="ECO:0000256" key="1">
    <source>
        <dbReference type="ARBA" id="ARBA00009986"/>
    </source>
</evidence>
<evidence type="ECO:0000256" key="2">
    <source>
        <dbReference type="ARBA" id="ARBA00023002"/>
    </source>
</evidence>
<feature type="transmembrane region" description="Helical" evidence="8">
    <location>
        <begin position="470"/>
        <end position="489"/>
    </location>
</feature>
<dbReference type="InterPro" id="IPR016161">
    <property type="entry name" value="Ald_DH/histidinol_DH"/>
</dbReference>
<dbReference type="InterPro" id="IPR012394">
    <property type="entry name" value="Aldehyde_DH_NAD(P)"/>
</dbReference>
<dbReference type="GO" id="GO:0005737">
    <property type="term" value="C:cytoplasm"/>
    <property type="evidence" value="ECO:0007669"/>
    <property type="project" value="TreeGrafter"/>
</dbReference>
<dbReference type="GO" id="GO:0004029">
    <property type="term" value="F:aldehyde dehydrogenase (NAD+) activity"/>
    <property type="evidence" value="ECO:0007669"/>
    <property type="project" value="TreeGrafter"/>
</dbReference>
<evidence type="ECO:0000256" key="7">
    <source>
        <dbReference type="RuleBase" id="RU003345"/>
    </source>
</evidence>
<gene>
    <name evidence="11" type="primary">LOC111134997</name>
</gene>
<evidence type="ECO:0000256" key="8">
    <source>
        <dbReference type="SAM" id="Phobius"/>
    </source>
</evidence>
<dbReference type="PROSITE" id="PS00070">
    <property type="entry name" value="ALDEHYDE_DEHYDR_CYS"/>
    <property type="match status" value="1"/>
</dbReference>
<keyword evidence="8" id="KW-1133">Transmembrane helix</keyword>
<dbReference type="Pfam" id="PF00171">
    <property type="entry name" value="Aldedh"/>
    <property type="match status" value="1"/>
</dbReference>
<dbReference type="AlphaFoldDB" id="A0A8B8EI70"/>
<sequence length="497" mass="55565">MADYSEMIAGLRKAFNSGVTKTYEWRKKQLEGMLTLLDENRDRIAQCLKDDLNKPSLEAAVFEIDFSRNDLIETMNNLKDWMKPEKVKKGLLNIMDTAYIQREPYGVALVMGAWNYPIQITVVPLFGAIAAGNCVVLKPSELAGSTAKALEELIPKYLDNDCVKVVNGGIPETTALLKERFDYIFYTGNTMVGKIIMRAAAEYLTPVTLELGGKSPVFVDENSDLNLVARRVTWGKLVNAGQTCIAPDYVMCKKELQDKLVEECKKSINEYYGDPAKSQDYCRIINERHLKRIKKLIDGSGNVVVGGDVDEEQKYVAPTILTNVKESDPVMMEEIFGPVLPIMPVNNAEEAITHINKGEKPLAMYVFSKDHEVAKKFLDNTSSGGFVFNDTMMHAGLMSLPFGGVGSSGIGSYHGMHTFDTFSHKRAVLERKHGGEAMVAIRYPPYSEKKGSIVKWIMKKTPQKSGIQTLIPYFLFGTIFAVLFKVYGLQNKIPFLR</sequence>
<evidence type="ECO:0000256" key="3">
    <source>
        <dbReference type="ARBA" id="ARBA00023027"/>
    </source>
</evidence>
<reference evidence="11" key="2">
    <citation type="submission" date="2025-08" db="UniProtKB">
        <authorList>
            <consortium name="RefSeq"/>
        </authorList>
    </citation>
    <scope>IDENTIFICATION</scope>
    <source>
        <tissue evidence="11">Whole sample</tissue>
    </source>
</reference>
<evidence type="ECO:0000256" key="6">
    <source>
        <dbReference type="PROSITE-ProRule" id="PRU10007"/>
    </source>
</evidence>
<dbReference type="Gene3D" id="3.40.309.10">
    <property type="entry name" value="Aldehyde Dehydrogenase, Chain A, domain 2"/>
    <property type="match status" value="1"/>
</dbReference>
<dbReference type="OrthoDB" id="440325at2759"/>
<evidence type="ECO:0000259" key="9">
    <source>
        <dbReference type="Pfam" id="PF00171"/>
    </source>
</evidence>
<keyword evidence="3" id="KW-0520">NAD</keyword>
<dbReference type="InterPro" id="IPR016163">
    <property type="entry name" value="Ald_DH_C"/>
</dbReference>
<evidence type="ECO:0000313" key="11">
    <source>
        <dbReference type="RefSeq" id="XP_022340352.1"/>
    </source>
</evidence>
<dbReference type="GeneID" id="111134997"/>
<dbReference type="InterPro" id="IPR016162">
    <property type="entry name" value="Ald_DH_N"/>
</dbReference>
<dbReference type="GO" id="GO:0006081">
    <property type="term" value="P:aldehyde metabolic process"/>
    <property type="evidence" value="ECO:0007669"/>
    <property type="project" value="InterPro"/>
</dbReference>
<proteinExistence type="inferred from homology"/>
<dbReference type="FunFam" id="3.40.309.10:FF:000003">
    <property type="entry name" value="Aldehyde dehydrogenase"/>
    <property type="match status" value="1"/>
</dbReference>
<keyword evidence="10" id="KW-1185">Reference proteome</keyword>
<protein>
    <recommendedName>
        <fullName evidence="4">Aldehyde dehydrogenase</fullName>
    </recommendedName>
</protein>
<dbReference type="PIRSF" id="PIRSF036492">
    <property type="entry name" value="ALDH"/>
    <property type="match status" value="1"/>
</dbReference>
<evidence type="ECO:0000256" key="5">
    <source>
        <dbReference type="PIRSR" id="PIRSR036492-1"/>
    </source>
</evidence>
<keyword evidence="8" id="KW-0472">Membrane</keyword>
<keyword evidence="2 4" id="KW-0560">Oxidoreductase</keyword>
<evidence type="ECO:0000313" key="10">
    <source>
        <dbReference type="Proteomes" id="UP000694844"/>
    </source>
</evidence>
<name>A0A8B8EI70_CRAVI</name>
<feature type="domain" description="Aldehyde dehydrogenase" evidence="9">
    <location>
        <begin position="3"/>
        <end position="427"/>
    </location>
</feature>
<dbReference type="InterPro" id="IPR016160">
    <property type="entry name" value="Ald_DH_CS_CYS"/>
</dbReference>
<comment type="similarity">
    <text evidence="1 4 7">Belongs to the aldehyde dehydrogenase family.</text>
</comment>
<organism evidence="10 11">
    <name type="scientific">Crassostrea virginica</name>
    <name type="common">Eastern oyster</name>
    <dbReference type="NCBI Taxonomy" id="6565"/>
    <lineage>
        <taxon>Eukaryota</taxon>
        <taxon>Metazoa</taxon>
        <taxon>Spiralia</taxon>
        <taxon>Lophotrochozoa</taxon>
        <taxon>Mollusca</taxon>
        <taxon>Bivalvia</taxon>
        <taxon>Autobranchia</taxon>
        <taxon>Pteriomorphia</taxon>
        <taxon>Ostreida</taxon>
        <taxon>Ostreoidea</taxon>
        <taxon>Ostreidae</taxon>
        <taxon>Crassostrea</taxon>
    </lineage>
</organism>
<dbReference type="PANTHER" id="PTHR43570:SF16">
    <property type="entry name" value="ALDEHYDE DEHYDROGENASE TYPE III, ISOFORM Q"/>
    <property type="match status" value="1"/>
</dbReference>
<dbReference type="FunFam" id="3.40.605.10:FF:000004">
    <property type="entry name" value="Aldehyde dehydrogenase"/>
    <property type="match status" value="1"/>
</dbReference>
<dbReference type="Proteomes" id="UP000694844">
    <property type="component" value="Chromosome 1"/>
</dbReference>
<evidence type="ECO:0000256" key="4">
    <source>
        <dbReference type="PIRNR" id="PIRNR036492"/>
    </source>
</evidence>
<accession>A0A8B8EI70</accession>
<reference evidence="10" key="1">
    <citation type="submission" date="2024-06" db="UniProtKB">
        <authorList>
            <consortium name="RefSeq"/>
        </authorList>
    </citation>
    <scope>NUCLEOTIDE SEQUENCE [LARGE SCALE GENOMIC DNA]</scope>
</reference>
<keyword evidence="8" id="KW-0812">Transmembrane</keyword>
<dbReference type="RefSeq" id="XP_022340352.1">
    <property type="nucleotide sequence ID" value="XM_022484644.1"/>
</dbReference>
<dbReference type="PANTHER" id="PTHR43570">
    <property type="entry name" value="ALDEHYDE DEHYDROGENASE"/>
    <property type="match status" value="1"/>
</dbReference>
<dbReference type="Gene3D" id="3.40.605.10">
    <property type="entry name" value="Aldehyde Dehydrogenase, Chain A, domain 1"/>
    <property type="match status" value="1"/>
</dbReference>
<feature type="active site" evidence="5 6">
    <location>
        <position position="210"/>
    </location>
</feature>
<feature type="active site" evidence="5">
    <location>
        <position position="244"/>
    </location>
</feature>
<dbReference type="PROSITE" id="PS00687">
    <property type="entry name" value="ALDEHYDE_DEHYDR_GLU"/>
    <property type="match status" value="1"/>
</dbReference>
<dbReference type="SUPFAM" id="SSF53720">
    <property type="entry name" value="ALDH-like"/>
    <property type="match status" value="1"/>
</dbReference>